<name>A0ABT4I808_9ACTO</name>
<dbReference type="Pfam" id="PF00480">
    <property type="entry name" value="ROK"/>
    <property type="match status" value="2"/>
</dbReference>
<dbReference type="InterPro" id="IPR036388">
    <property type="entry name" value="WH-like_DNA-bd_sf"/>
</dbReference>
<dbReference type="PANTHER" id="PTHR18964">
    <property type="entry name" value="ROK (REPRESSOR, ORF, KINASE) FAMILY"/>
    <property type="match status" value="1"/>
</dbReference>
<dbReference type="Gene3D" id="1.10.10.10">
    <property type="entry name" value="Winged helix-like DNA-binding domain superfamily/Winged helix DNA-binding domain"/>
    <property type="match status" value="1"/>
</dbReference>
<dbReference type="Gene3D" id="3.30.420.40">
    <property type="match status" value="2"/>
</dbReference>
<protein>
    <submittedName>
        <fullName evidence="2">ROK family transcriptional regulator</fullName>
    </submittedName>
</protein>
<gene>
    <name evidence="2" type="ORF">OHJ16_06320</name>
</gene>
<sequence>MRTGTSLVDLGKYNENVVIHAFRRLGASSQRDVAASTGLSVQAVSTIVRGLVRQGLLTEVGTRISGPGRPHTILNIVGSARIAVGVHIDPSLITAVALDLNGEVAASASSTDVDSDDPRSAMANVAAMVQRLIQESSIDDQQLAGTCLALPGPVDPSTGAPGSAVWLPGWAKVPLGEVLGERLGRMPVPVVKDTLAAVIGENWVRGGESLESTMVFVYIGTGTGLGLSVNGEAVRGFSGNSGEVGTMMTALGSNAPGEPPGMANDPAVLVARAHDLGLQPEPLPARSDFVAIERRFAGLCAMAAQGAERADRLLTTAAERIAELVMMATELLDADTVVFGGPYWHLLEPWYAPAVKRAVRRPSARGPHPVSVLSTAMGDHVGAIGAASVVHDNLYVPRAPSSTDR</sequence>
<evidence type="ECO:0000313" key="3">
    <source>
        <dbReference type="Proteomes" id="UP001072034"/>
    </source>
</evidence>
<dbReference type="SUPFAM" id="SSF46785">
    <property type="entry name" value="Winged helix' DNA-binding domain"/>
    <property type="match status" value="1"/>
</dbReference>
<reference evidence="2" key="1">
    <citation type="submission" date="2022-10" db="EMBL/GenBank/DDBJ databases">
        <title>Genome sequence of Actinomyces israelii ATCC 10048.</title>
        <authorList>
            <person name="Watt R.M."/>
            <person name="Tong W.M."/>
        </authorList>
    </citation>
    <scope>NUCLEOTIDE SEQUENCE</scope>
    <source>
        <strain evidence="2">ATCC 10048</strain>
    </source>
</reference>
<evidence type="ECO:0000256" key="1">
    <source>
        <dbReference type="ARBA" id="ARBA00006479"/>
    </source>
</evidence>
<dbReference type="InterPro" id="IPR000600">
    <property type="entry name" value="ROK"/>
</dbReference>
<dbReference type="PANTHER" id="PTHR18964:SF149">
    <property type="entry name" value="BIFUNCTIONAL UDP-N-ACETYLGLUCOSAMINE 2-EPIMERASE_N-ACETYLMANNOSAMINE KINASE"/>
    <property type="match status" value="1"/>
</dbReference>
<dbReference type="InterPro" id="IPR043129">
    <property type="entry name" value="ATPase_NBD"/>
</dbReference>
<dbReference type="Proteomes" id="UP001072034">
    <property type="component" value="Unassembled WGS sequence"/>
</dbReference>
<dbReference type="EMBL" id="JAPTMY010000010">
    <property type="protein sequence ID" value="MCZ0857656.1"/>
    <property type="molecule type" value="Genomic_DNA"/>
</dbReference>
<comment type="caution">
    <text evidence="2">The sequence shown here is derived from an EMBL/GenBank/DDBJ whole genome shotgun (WGS) entry which is preliminary data.</text>
</comment>
<organism evidence="2 3">
    <name type="scientific">Actinomyces israelii</name>
    <dbReference type="NCBI Taxonomy" id="1659"/>
    <lineage>
        <taxon>Bacteria</taxon>
        <taxon>Bacillati</taxon>
        <taxon>Actinomycetota</taxon>
        <taxon>Actinomycetes</taxon>
        <taxon>Actinomycetales</taxon>
        <taxon>Actinomycetaceae</taxon>
        <taxon>Actinomyces</taxon>
    </lineage>
</organism>
<dbReference type="SUPFAM" id="SSF53067">
    <property type="entry name" value="Actin-like ATPase domain"/>
    <property type="match status" value="1"/>
</dbReference>
<dbReference type="RefSeq" id="WP_268917191.1">
    <property type="nucleotide sequence ID" value="NZ_JAPTMY010000010.1"/>
</dbReference>
<proteinExistence type="inferred from homology"/>
<accession>A0ABT4I808</accession>
<comment type="similarity">
    <text evidence="1">Belongs to the ROK (NagC/XylR) family.</text>
</comment>
<keyword evidence="3" id="KW-1185">Reference proteome</keyword>
<dbReference type="InterPro" id="IPR036390">
    <property type="entry name" value="WH_DNA-bd_sf"/>
</dbReference>
<evidence type="ECO:0000313" key="2">
    <source>
        <dbReference type="EMBL" id="MCZ0857656.1"/>
    </source>
</evidence>